<dbReference type="InterPro" id="IPR058240">
    <property type="entry name" value="rSAM_sf"/>
</dbReference>
<dbReference type="PROSITE" id="PS51449">
    <property type="entry name" value="MTTASE_N"/>
    <property type="match status" value="1"/>
</dbReference>
<dbReference type="Gene3D" id="3.80.30.20">
    <property type="entry name" value="tm_1862 like domain"/>
    <property type="match status" value="1"/>
</dbReference>
<comment type="catalytic activity">
    <reaction evidence="8">
        <text>L-aspartate(89)-[ribosomal protein uS12]-hydrogen + (sulfur carrier)-SH + AH2 + 2 S-adenosyl-L-methionine = 3-methylsulfanyl-L-aspartate(89)-[ribosomal protein uS12]-hydrogen + (sulfur carrier)-H + 5'-deoxyadenosine + L-methionine + A + S-adenosyl-L-homocysteine + 2 H(+)</text>
        <dbReference type="Rhea" id="RHEA:37087"/>
        <dbReference type="Rhea" id="RHEA-COMP:10460"/>
        <dbReference type="Rhea" id="RHEA-COMP:10461"/>
        <dbReference type="Rhea" id="RHEA-COMP:14737"/>
        <dbReference type="Rhea" id="RHEA-COMP:14739"/>
        <dbReference type="ChEBI" id="CHEBI:13193"/>
        <dbReference type="ChEBI" id="CHEBI:15378"/>
        <dbReference type="ChEBI" id="CHEBI:17319"/>
        <dbReference type="ChEBI" id="CHEBI:17499"/>
        <dbReference type="ChEBI" id="CHEBI:29917"/>
        <dbReference type="ChEBI" id="CHEBI:29961"/>
        <dbReference type="ChEBI" id="CHEBI:57844"/>
        <dbReference type="ChEBI" id="CHEBI:57856"/>
        <dbReference type="ChEBI" id="CHEBI:59789"/>
        <dbReference type="ChEBI" id="CHEBI:64428"/>
        <dbReference type="ChEBI" id="CHEBI:73599"/>
        <dbReference type="EC" id="2.8.4.4"/>
    </reaction>
</comment>
<feature type="binding site" evidence="8">
    <location>
        <position position="18"/>
    </location>
    <ligand>
        <name>[4Fe-4S] cluster</name>
        <dbReference type="ChEBI" id="CHEBI:49883"/>
        <label>1</label>
    </ligand>
</feature>
<keyword evidence="4 8" id="KW-0949">S-adenosyl-L-methionine</keyword>
<proteinExistence type="inferred from homology"/>
<keyword evidence="7 8" id="KW-0411">Iron-sulfur</keyword>
<keyword evidence="12" id="KW-0689">Ribosomal protein</keyword>
<dbReference type="NCBIfam" id="TIGR01125">
    <property type="entry name" value="30S ribosomal protein S12 methylthiotransferase RimO"/>
    <property type="match status" value="1"/>
</dbReference>
<evidence type="ECO:0000256" key="7">
    <source>
        <dbReference type="ARBA" id="ARBA00023014"/>
    </source>
</evidence>
<dbReference type="PANTHER" id="PTHR43837">
    <property type="entry name" value="RIBOSOMAL PROTEIN S12 METHYLTHIOTRANSFERASE RIMO"/>
    <property type="match status" value="1"/>
</dbReference>
<dbReference type="Pfam" id="PF18693">
    <property type="entry name" value="TRAM_2"/>
    <property type="match status" value="1"/>
</dbReference>
<evidence type="ECO:0000259" key="10">
    <source>
        <dbReference type="PROSITE" id="PS51449"/>
    </source>
</evidence>
<evidence type="ECO:0000313" key="13">
    <source>
        <dbReference type="Proteomes" id="UP000187181"/>
    </source>
</evidence>
<dbReference type="InterPro" id="IPR013848">
    <property type="entry name" value="Methylthiotransferase_N"/>
</dbReference>
<dbReference type="InterPro" id="IPR038135">
    <property type="entry name" value="Methylthiotransferase_N_sf"/>
</dbReference>
<dbReference type="Pfam" id="PF04055">
    <property type="entry name" value="Radical_SAM"/>
    <property type="match status" value="1"/>
</dbReference>
<dbReference type="OrthoDB" id="9805215at2"/>
<evidence type="ECO:0000259" key="11">
    <source>
        <dbReference type="PROSITE" id="PS51918"/>
    </source>
</evidence>
<feature type="binding site" evidence="8">
    <location>
        <position position="90"/>
    </location>
    <ligand>
        <name>[4Fe-4S] cluster</name>
        <dbReference type="ChEBI" id="CHEBI:49883"/>
        <label>1</label>
    </ligand>
</feature>
<evidence type="ECO:0000313" key="12">
    <source>
        <dbReference type="EMBL" id="SIT90130.1"/>
    </source>
</evidence>
<dbReference type="EMBL" id="FTPP01000002">
    <property type="protein sequence ID" value="SIT90130.1"/>
    <property type="molecule type" value="Genomic_DNA"/>
</dbReference>
<evidence type="ECO:0000256" key="6">
    <source>
        <dbReference type="ARBA" id="ARBA00023004"/>
    </source>
</evidence>
<comment type="function">
    <text evidence="8">Catalyzes the methylthiolation of an aspartic acid residue of ribosomal protein uS12.</text>
</comment>
<dbReference type="InterPro" id="IPR023404">
    <property type="entry name" value="rSAM_horseshoe"/>
</dbReference>
<keyword evidence="6 8" id="KW-0408">Iron</keyword>
<dbReference type="GO" id="GO:0035599">
    <property type="term" value="F:aspartic acid methylthiotransferase activity"/>
    <property type="evidence" value="ECO:0007669"/>
    <property type="project" value="TreeGrafter"/>
</dbReference>
<dbReference type="GO" id="GO:0006400">
    <property type="term" value="P:tRNA modification"/>
    <property type="evidence" value="ECO:0007669"/>
    <property type="project" value="InterPro"/>
</dbReference>
<dbReference type="InterPro" id="IPR002792">
    <property type="entry name" value="TRAM_dom"/>
</dbReference>
<feature type="domain" description="TRAM" evidence="9">
    <location>
        <begin position="370"/>
        <end position="437"/>
    </location>
</feature>
<dbReference type="PROSITE" id="PS51918">
    <property type="entry name" value="RADICAL_SAM"/>
    <property type="match status" value="1"/>
</dbReference>
<feature type="binding site" evidence="8">
    <location>
        <position position="155"/>
    </location>
    <ligand>
        <name>[4Fe-4S] cluster</name>
        <dbReference type="ChEBI" id="CHEBI:49883"/>
        <label>2</label>
        <note>4Fe-4S-S-AdoMet</note>
    </ligand>
</feature>
<reference evidence="13" key="1">
    <citation type="submission" date="2017-01" db="EMBL/GenBank/DDBJ databases">
        <authorList>
            <person name="Varghese N."/>
            <person name="Submissions S."/>
        </authorList>
    </citation>
    <scope>NUCLEOTIDE SEQUENCE [LARGE SCALE GENOMIC DNA]</scope>
    <source>
        <strain evidence="13">LP100</strain>
    </source>
</reference>
<dbReference type="InterPro" id="IPR005839">
    <property type="entry name" value="Methylthiotransferase"/>
</dbReference>
<dbReference type="NCBIfam" id="TIGR00089">
    <property type="entry name" value="MiaB/RimO family radical SAM methylthiotransferase"/>
    <property type="match status" value="1"/>
</dbReference>
<dbReference type="InterPro" id="IPR012340">
    <property type="entry name" value="NA-bd_OB-fold"/>
</dbReference>
<dbReference type="SFLD" id="SFLDG01082">
    <property type="entry name" value="B12-binding_domain_containing"/>
    <property type="match status" value="1"/>
</dbReference>
<dbReference type="SFLD" id="SFLDS00029">
    <property type="entry name" value="Radical_SAM"/>
    <property type="match status" value="1"/>
</dbReference>
<comment type="cofactor">
    <cofactor evidence="8">
        <name>[4Fe-4S] cluster</name>
        <dbReference type="ChEBI" id="CHEBI:49883"/>
    </cofactor>
    <text evidence="8">Binds 2 [4Fe-4S] clusters. One cluster is coordinated with 3 cysteines and an exchangeable S-adenosyl-L-methionine.</text>
</comment>
<keyword evidence="5 8" id="KW-0479">Metal-binding</keyword>
<evidence type="ECO:0000256" key="4">
    <source>
        <dbReference type="ARBA" id="ARBA00022691"/>
    </source>
</evidence>
<dbReference type="HAMAP" id="MF_01865">
    <property type="entry name" value="MTTase_RimO"/>
    <property type="match status" value="1"/>
</dbReference>
<evidence type="ECO:0000256" key="5">
    <source>
        <dbReference type="ARBA" id="ARBA00022723"/>
    </source>
</evidence>
<dbReference type="PANTHER" id="PTHR43837:SF1">
    <property type="entry name" value="RIBOSOMAL PROTEIN US12 METHYLTHIOTRANSFERASE RIMO"/>
    <property type="match status" value="1"/>
</dbReference>
<dbReference type="FunFam" id="3.80.30.20:FF:000001">
    <property type="entry name" value="tRNA-2-methylthio-N(6)-dimethylallyladenosine synthase 2"/>
    <property type="match status" value="1"/>
</dbReference>
<dbReference type="InterPro" id="IPR006638">
    <property type="entry name" value="Elp3/MiaA/NifB-like_rSAM"/>
</dbReference>
<dbReference type="SUPFAM" id="SSF102114">
    <property type="entry name" value="Radical SAM enzymes"/>
    <property type="match status" value="1"/>
</dbReference>
<evidence type="ECO:0000256" key="2">
    <source>
        <dbReference type="ARBA" id="ARBA00022490"/>
    </source>
</evidence>
<dbReference type="GO" id="GO:0051539">
    <property type="term" value="F:4 iron, 4 sulfur cluster binding"/>
    <property type="evidence" value="ECO:0007669"/>
    <property type="project" value="UniProtKB-UniRule"/>
</dbReference>
<keyword evidence="13" id="KW-1185">Reference proteome</keyword>
<dbReference type="GO" id="GO:0103039">
    <property type="term" value="F:protein methylthiotransferase activity"/>
    <property type="evidence" value="ECO:0007669"/>
    <property type="project" value="UniProtKB-EC"/>
</dbReference>
<dbReference type="GO" id="GO:0005840">
    <property type="term" value="C:ribosome"/>
    <property type="evidence" value="ECO:0007669"/>
    <property type="project" value="UniProtKB-KW"/>
</dbReference>
<dbReference type="GO" id="GO:0046872">
    <property type="term" value="F:metal ion binding"/>
    <property type="evidence" value="ECO:0007669"/>
    <property type="project" value="UniProtKB-KW"/>
</dbReference>
<dbReference type="RefSeq" id="WP_076668840.1">
    <property type="nucleotide sequence ID" value="NZ_FTPP01000002.1"/>
</dbReference>
<dbReference type="PROSITE" id="PS50926">
    <property type="entry name" value="TRAM"/>
    <property type="match status" value="1"/>
</dbReference>
<dbReference type="GO" id="GO:0005829">
    <property type="term" value="C:cytosol"/>
    <property type="evidence" value="ECO:0007669"/>
    <property type="project" value="TreeGrafter"/>
</dbReference>
<dbReference type="SFLD" id="SFLDG01061">
    <property type="entry name" value="methylthiotransferase"/>
    <property type="match status" value="1"/>
</dbReference>
<feature type="binding site" evidence="8">
    <location>
        <position position="151"/>
    </location>
    <ligand>
        <name>[4Fe-4S] cluster</name>
        <dbReference type="ChEBI" id="CHEBI:49883"/>
        <label>2</label>
        <note>4Fe-4S-S-AdoMet</note>
    </ligand>
</feature>
<feature type="domain" description="MTTase N-terminal" evidence="10">
    <location>
        <begin position="9"/>
        <end position="124"/>
    </location>
</feature>
<dbReference type="Pfam" id="PF00919">
    <property type="entry name" value="UPF0004"/>
    <property type="match status" value="1"/>
</dbReference>
<dbReference type="InterPro" id="IPR007197">
    <property type="entry name" value="rSAM"/>
</dbReference>
<feature type="binding site" evidence="8">
    <location>
        <position position="158"/>
    </location>
    <ligand>
        <name>[4Fe-4S] cluster</name>
        <dbReference type="ChEBI" id="CHEBI:49883"/>
        <label>2</label>
        <note>4Fe-4S-S-AdoMet</note>
    </ligand>
</feature>
<dbReference type="SMART" id="SM00729">
    <property type="entry name" value="Elp3"/>
    <property type="match status" value="1"/>
</dbReference>
<keyword evidence="2 8" id="KW-0963">Cytoplasm</keyword>
<comment type="similarity">
    <text evidence="8">Belongs to the methylthiotransferase family. RimO subfamily.</text>
</comment>
<keyword evidence="3 8" id="KW-0808">Transferase</keyword>
<evidence type="ECO:0000259" key="9">
    <source>
        <dbReference type="PROSITE" id="PS50926"/>
    </source>
</evidence>
<dbReference type="STRING" id="1317125.SAMN05444128_2217"/>
<dbReference type="SFLD" id="SFLDF00274">
    <property type="entry name" value="ribosomal_protein_S12_methylth"/>
    <property type="match status" value="1"/>
</dbReference>
<dbReference type="Gene3D" id="2.40.50.140">
    <property type="entry name" value="Nucleic acid-binding proteins"/>
    <property type="match status" value="1"/>
</dbReference>
<accession>A0A1R3XFN1</accession>
<gene>
    <name evidence="8" type="primary">rimO</name>
    <name evidence="12" type="ORF">SAMN05444128_2217</name>
</gene>
<keyword evidence="1 8" id="KW-0004">4Fe-4S</keyword>
<dbReference type="EC" id="2.8.4.4" evidence="8"/>
<dbReference type="Proteomes" id="UP000187181">
    <property type="component" value="Unassembled WGS sequence"/>
</dbReference>
<evidence type="ECO:0000256" key="3">
    <source>
        <dbReference type="ARBA" id="ARBA00022679"/>
    </source>
</evidence>
<organism evidence="12 13">
    <name type="scientific">Pontibacter indicus</name>
    <dbReference type="NCBI Taxonomy" id="1317125"/>
    <lineage>
        <taxon>Bacteria</taxon>
        <taxon>Pseudomonadati</taxon>
        <taxon>Bacteroidota</taxon>
        <taxon>Cytophagia</taxon>
        <taxon>Cytophagales</taxon>
        <taxon>Hymenobacteraceae</taxon>
        <taxon>Pontibacter</taxon>
    </lineage>
</organism>
<evidence type="ECO:0000256" key="8">
    <source>
        <dbReference type="HAMAP-Rule" id="MF_01865"/>
    </source>
</evidence>
<name>A0A1R3XFN1_9BACT</name>
<dbReference type="Gene3D" id="3.40.50.12160">
    <property type="entry name" value="Methylthiotransferase, N-terminal domain"/>
    <property type="match status" value="1"/>
</dbReference>
<feature type="domain" description="Radical SAM core" evidence="11">
    <location>
        <begin position="137"/>
        <end position="367"/>
    </location>
</feature>
<protein>
    <recommendedName>
        <fullName evidence="8">Ribosomal protein uS12 methylthiotransferase RimO</fullName>
        <shortName evidence="8">uS12 MTTase</shortName>
        <shortName evidence="8">uS12 methylthiotransferase</shortName>
        <ecNumber evidence="8">2.8.4.4</ecNumber>
    </recommendedName>
    <alternativeName>
        <fullName evidence="8">Ribosomal protein uS12 (aspartate-C(3))-methylthiotransferase</fullName>
    </alternativeName>
    <alternativeName>
        <fullName evidence="8">Ribosome maturation factor RimO</fullName>
    </alternativeName>
</protein>
<sequence length="437" mass="50238">MKVRSLKKDKVNVITLGCSKNLVDSEVLMGQLRANEFDVAHESENDDSNIIIVNTCGFIDNAKQESIDTILRYAEAKEAGQIDKLYVTGCLSQRYKDSLEAEIPQVDAYFGTLEMPQLLKKLEADYKHELIGERLITTPSHFAYFKIAEGCNRPCSFCAIPLMRGKHVDRPIEDLVKEAKRLASMGTKELILIAQDLTYYGLQHYGERKLADLLRNLSDVEGIDWIRMQYAYPSQFPMEVFDVMNERDNICKYLDMPLQHISDNMLKTMRRGISKRRTIELVDQIRQRVPDIALRTTLIAGHPGETDQDFQELYDWVEETRFERLGIFTYSHEENTHSHTLEDNVPDEVKQERADAIMELQQGISVELNEEKVGKTYKVLFDRKESGYFVGRTQYDSPEVDNEVLVPADSQYVRLGDFANVKITDASDFDLYGEVVL</sequence>
<dbReference type="CDD" id="cd01335">
    <property type="entry name" value="Radical_SAM"/>
    <property type="match status" value="1"/>
</dbReference>
<comment type="subcellular location">
    <subcellularLocation>
        <location evidence="8">Cytoplasm</location>
    </subcellularLocation>
</comment>
<feature type="binding site" evidence="8">
    <location>
        <position position="56"/>
    </location>
    <ligand>
        <name>[4Fe-4S] cluster</name>
        <dbReference type="ChEBI" id="CHEBI:49883"/>
        <label>1</label>
    </ligand>
</feature>
<dbReference type="InterPro" id="IPR005840">
    <property type="entry name" value="Ribosomal_uS12_MeSTrfase_RimO"/>
</dbReference>
<dbReference type="AlphaFoldDB" id="A0A1R3XFN1"/>
<evidence type="ECO:0000256" key="1">
    <source>
        <dbReference type="ARBA" id="ARBA00022485"/>
    </source>
</evidence>
<keyword evidence="12" id="KW-0687">Ribonucleoprotein</keyword>